<evidence type="ECO:0000256" key="2">
    <source>
        <dbReference type="ARBA" id="ARBA00022692"/>
    </source>
</evidence>
<keyword evidence="4" id="KW-0472">Membrane</keyword>
<sequence length="136" mass="15870">MRDNVMGEQEIREALAREEREAARLFRHTRETSRLLQDAVRKSERNRNKLLSFWRDLSALLRLLRAWKNKTYTKLPKKTILVALAAVIYFVDPFDLVPDVIPVLGYIDDAAVLGLVMASIRDDLEKFQQWEGTIEL</sequence>
<evidence type="ECO:0000256" key="4">
    <source>
        <dbReference type="ARBA" id="ARBA00023136"/>
    </source>
</evidence>
<evidence type="ECO:0000313" key="7">
    <source>
        <dbReference type="Proteomes" id="UP000779809"/>
    </source>
</evidence>
<evidence type="ECO:0000256" key="3">
    <source>
        <dbReference type="ARBA" id="ARBA00022989"/>
    </source>
</evidence>
<evidence type="ECO:0000259" key="5">
    <source>
        <dbReference type="Pfam" id="PF06803"/>
    </source>
</evidence>
<accession>A0A932EQ82</accession>
<dbReference type="InterPro" id="IPR010652">
    <property type="entry name" value="DUF1232"/>
</dbReference>
<keyword evidence="2" id="KW-0812">Transmembrane</keyword>
<proteinExistence type="predicted"/>
<gene>
    <name evidence="6" type="ORF">HYX28_07050</name>
</gene>
<dbReference type="EMBL" id="JACPNR010000009">
    <property type="protein sequence ID" value="MBI2678523.1"/>
    <property type="molecule type" value="Genomic_DNA"/>
</dbReference>
<protein>
    <submittedName>
        <fullName evidence="6">DUF1232 domain-containing protein</fullName>
    </submittedName>
</protein>
<evidence type="ECO:0000256" key="1">
    <source>
        <dbReference type="ARBA" id="ARBA00004127"/>
    </source>
</evidence>
<feature type="domain" description="DUF1232" evidence="5">
    <location>
        <begin position="79"/>
        <end position="114"/>
    </location>
</feature>
<dbReference type="Pfam" id="PF06803">
    <property type="entry name" value="DUF1232"/>
    <property type="match status" value="1"/>
</dbReference>
<comment type="caution">
    <text evidence="6">The sequence shown here is derived from an EMBL/GenBank/DDBJ whole genome shotgun (WGS) entry which is preliminary data.</text>
</comment>
<organism evidence="6 7">
    <name type="scientific">Candidatus Korobacter versatilis</name>
    <dbReference type="NCBI Taxonomy" id="658062"/>
    <lineage>
        <taxon>Bacteria</taxon>
        <taxon>Pseudomonadati</taxon>
        <taxon>Acidobacteriota</taxon>
        <taxon>Terriglobia</taxon>
        <taxon>Terriglobales</taxon>
        <taxon>Candidatus Korobacteraceae</taxon>
        <taxon>Candidatus Korobacter</taxon>
    </lineage>
</organism>
<dbReference type="AlphaFoldDB" id="A0A932EQ82"/>
<evidence type="ECO:0000313" key="6">
    <source>
        <dbReference type="EMBL" id="MBI2678523.1"/>
    </source>
</evidence>
<dbReference type="GO" id="GO:0012505">
    <property type="term" value="C:endomembrane system"/>
    <property type="evidence" value="ECO:0007669"/>
    <property type="project" value="UniProtKB-SubCell"/>
</dbReference>
<dbReference type="Proteomes" id="UP000779809">
    <property type="component" value="Unassembled WGS sequence"/>
</dbReference>
<reference evidence="6" key="1">
    <citation type="submission" date="2020-07" db="EMBL/GenBank/DDBJ databases">
        <title>Huge and variable diversity of episymbiotic CPR bacteria and DPANN archaea in groundwater ecosystems.</title>
        <authorList>
            <person name="He C.Y."/>
            <person name="Keren R."/>
            <person name="Whittaker M."/>
            <person name="Farag I.F."/>
            <person name="Doudna J."/>
            <person name="Cate J.H.D."/>
            <person name="Banfield J.F."/>
        </authorList>
    </citation>
    <scope>NUCLEOTIDE SEQUENCE</scope>
    <source>
        <strain evidence="6">NC_groundwater_580_Pr5_B-0.1um_64_19</strain>
    </source>
</reference>
<comment type="subcellular location">
    <subcellularLocation>
        <location evidence="1">Endomembrane system</location>
        <topology evidence="1">Multi-pass membrane protein</topology>
    </subcellularLocation>
</comment>
<keyword evidence="3" id="KW-1133">Transmembrane helix</keyword>
<name>A0A932EQ82_9BACT</name>